<dbReference type="RefSeq" id="WP_186996074.1">
    <property type="nucleotide sequence ID" value="NZ_JACOQK010000001.1"/>
</dbReference>
<evidence type="ECO:0000313" key="5">
    <source>
        <dbReference type="Proteomes" id="UP000649151"/>
    </source>
</evidence>
<dbReference type="InterPro" id="IPR053139">
    <property type="entry name" value="Surface_bspA-like"/>
</dbReference>
<dbReference type="PROSITE" id="PS51272">
    <property type="entry name" value="SLH"/>
    <property type="match status" value="3"/>
</dbReference>
<name>A0ABR7IP38_9CLOT</name>
<dbReference type="EMBL" id="JACOQK010000001">
    <property type="protein sequence ID" value="MBC5786892.1"/>
    <property type="molecule type" value="Genomic_DNA"/>
</dbReference>
<dbReference type="PANTHER" id="PTHR45661">
    <property type="entry name" value="SURFACE ANTIGEN"/>
    <property type="match status" value="1"/>
</dbReference>
<feature type="signal peptide" evidence="2">
    <location>
        <begin position="1"/>
        <end position="30"/>
    </location>
</feature>
<reference evidence="4 5" key="1">
    <citation type="submission" date="2020-08" db="EMBL/GenBank/DDBJ databases">
        <title>Genome public.</title>
        <authorList>
            <person name="Liu C."/>
            <person name="Sun Q."/>
        </authorList>
    </citation>
    <scope>NUCLEOTIDE SEQUENCE [LARGE SCALE GENOMIC DNA]</scope>
    <source>
        <strain evidence="4 5">NSJ-27</strain>
    </source>
</reference>
<keyword evidence="2" id="KW-0732">Signal</keyword>
<dbReference type="Pfam" id="PF13306">
    <property type="entry name" value="LRR_5"/>
    <property type="match status" value="1"/>
</dbReference>
<dbReference type="InterPro" id="IPR032675">
    <property type="entry name" value="LRR_dom_sf"/>
</dbReference>
<feature type="chain" id="PRO_5045795430" evidence="2">
    <location>
        <begin position="31"/>
        <end position="388"/>
    </location>
</feature>
<keyword evidence="5" id="KW-1185">Reference proteome</keyword>
<feature type="domain" description="SLH" evidence="3">
    <location>
        <begin position="203"/>
        <end position="262"/>
    </location>
</feature>
<organism evidence="4 5">
    <name type="scientific">Clostridium facile</name>
    <dbReference type="NCBI Taxonomy" id="2763035"/>
    <lineage>
        <taxon>Bacteria</taxon>
        <taxon>Bacillati</taxon>
        <taxon>Bacillota</taxon>
        <taxon>Clostridia</taxon>
        <taxon>Eubacteriales</taxon>
        <taxon>Clostridiaceae</taxon>
        <taxon>Clostridium</taxon>
    </lineage>
</organism>
<dbReference type="SUPFAM" id="SSF52058">
    <property type="entry name" value="L domain-like"/>
    <property type="match status" value="1"/>
</dbReference>
<proteinExistence type="predicted"/>
<evidence type="ECO:0000256" key="1">
    <source>
        <dbReference type="ARBA" id="ARBA00022737"/>
    </source>
</evidence>
<dbReference type="InterPro" id="IPR001119">
    <property type="entry name" value="SLH_dom"/>
</dbReference>
<feature type="domain" description="SLH" evidence="3">
    <location>
        <begin position="263"/>
        <end position="326"/>
    </location>
</feature>
<comment type="caution">
    <text evidence="4">The sequence shown here is derived from an EMBL/GenBank/DDBJ whole genome shotgun (WGS) entry which is preliminary data.</text>
</comment>
<dbReference type="Gene3D" id="3.80.10.10">
    <property type="entry name" value="Ribonuclease Inhibitor"/>
    <property type="match status" value="1"/>
</dbReference>
<dbReference type="PANTHER" id="PTHR45661:SF3">
    <property type="entry name" value="IG-LIKE DOMAIN-CONTAINING PROTEIN"/>
    <property type="match status" value="1"/>
</dbReference>
<evidence type="ECO:0000259" key="3">
    <source>
        <dbReference type="PROSITE" id="PS51272"/>
    </source>
</evidence>
<dbReference type="Proteomes" id="UP000649151">
    <property type="component" value="Unassembled WGS sequence"/>
</dbReference>
<evidence type="ECO:0000313" key="4">
    <source>
        <dbReference type="EMBL" id="MBC5786892.1"/>
    </source>
</evidence>
<gene>
    <name evidence="4" type="ORF">H8Z77_02495</name>
</gene>
<evidence type="ECO:0000256" key="2">
    <source>
        <dbReference type="SAM" id="SignalP"/>
    </source>
</evidence>
<protein>
    <submittedName>
        <fullName evidence="4">Leucine-rich repeat protein</fullName>
    </submittedName>
</protein>
<dbReference type="PROSITE" id="PS51257">
    <property type="entry name" value="PROKAR_LIPOPROTEIN"/>
    <property type="match status" value="1"/>
</dbReference>
<accession>A0ABR7IP38</accession>
<sequence length="388" mass="42726">MKNFNIVKRSLAVFVSMVMACSVTAISVTAAEPSQTQFPVAYAEQQGDFQIENGVLVKYTGSGGEVIIPDTVNSIGDYAFSHCKELTSVVIPETVTRIGNAAFYYCTNLTNIVLPDSITELGKFAFGMCYGLSNITIPKGVTTIHNWTFACCENLQSVVILPNVSKISQSAFDGCTKLTTVYGLSGTYPETFANENKYQFIDINEPFTDVAYGDWFYDAVVFVYKQELMTGTTPTTFDPAVPMNRAQFATVLYRLAGEPEVEYTPNFPDVPDGWFYSDAITWATENGIITGYDDGNFGTQVNITREQIVTLLYRYANYVGLDTSQRASLDEYVDGSSVSSFAKDAMEWALAVGIIQGQNNQGIIDPQGEAGRAAGATIFMRFMERYQM</sequence>
<feature type="domain" description="SLH" evidence="3">
    <location>
        <begin position="329"/>
        <end position="388"/>
    </location>
</feature>
<dbReference type="InterPro" id="IPR026906">
    <property type="entry name" value="LRR_5"/>
</dbReference>
<dbReference type="Pfam" id="PF00395">
    <property type="entry name" value="SLH"/>
    <property type="match status" value="2"/>
</dbReference>
<keyword evidence="1" id="KW-0677">Repeat</keyword>